<dbReference type="InterPro" id="IPR025847">
    <property type="entry name" value="MEDS_domain"/>
</dbReference>
<evidence type="ECO:0000256" key="2">
    <source>
        <dbReference type="ARBA" id="ARBA00023163"/>
    </source>
</evidence>
<dbReference type="InterPro" id="IPR031803">
    <property type="entry name" value="BAT_GAF/HTH-assoc"/>
</dbReference>
<dbReference type="Pfam" id="PF04967">
    <property type="entry name" value="HTH_10"/>
    <property type="match status" value="1"/>
</dbReference>
<keyword evidence="1" id="KW-0805">Transcription regulation</keyword>
<sequence>MDHRTRAARASRLGALSSRPEFQGPVEPLGEHASTEHLSLIYESREQQFAAVIPFLEQGLERGERCLYIASENERTDVVDELDAAGLDAADAIDRGQLVVRSLEEIYLPDGTFDPDETLAFFADALEKGVSDHDALRVTAEMNWIGRSDTAVDDVMEYETRVNDLLHGQEAITLCQYDHDRFSDAVIRDVLETHPHVIYEETISRNVFYSASPAEVSERDRDQRPDTDRLLEGLVEATEAKRALREQVRFLRDLNTITAGSDGSDGSFEERLQLLFDLGCDQFDRDLGVVAHADRETGRFEIDRTNGDHEYFEPGAELPLSETYCETAIDSGTVADDLLDENGSEDVTVLTEFGLQAPIGTYVEVDGDRNRILFFVNSQFRERPVSREEKRFHALLGRWLKVRLEQRRQITTLERENQFKDFVSDLLGAVIAEPTRSRIEQTVCDRVAGSAFYDAAWISNRPVTDQRPTPTVWAGISDETIRLATDTDPGQTASIRPEFPSRAVDTGQPAACQFGDDASVVDRFHRQLRDRGLDSALAVPLEYEDTCYGVLVAYADGSAAVTDRHQTMLAEAGRRIGFVIAATERKEALVTDEVVELEVRVRDPEHFFFAVTADIDVTFALEQVITQSDGDYLVYVTAIGVPPEAVVERAERSPNIDHVRVVEEREGDALVEFVFAGPTVAETFAEYGATVTAARIADGTGTVTVELPQTADVRAAVDAFQTTFPDSEVVTKRHRDRPLTTERGFRHAVADQLTEKQREVLQAAYFAGYFEHPRRSTGNEIADTLDISSSTFHQHLQVGLRKLLTAAFDDGNDG</sequence>
<dbReference type="InterPro" id="IPR036388">
    <property type="entry name" value="WH-like_DNA-bd_sf"/>
</dbReference>
<dbReference type="SUPFAM" id="SSF55781">
    <property type="entry name" value="GAF domain-like"/>
    <property type="match status" value="2"/>
</dbReference>
<evidence type="ECO:0000259" key="6">
    <source>
        <dbReference type="Pfam" id="PF15915"/>
    </source>
</evidence>
<dbReference type="RefSeq" id="WP_174702376.1">
    <property type="nucleotide sequence ID" value="NZ_JABURA010000001.1"/>
</dbReference>
<dbReference type="Pfam" id="PF15915">
    <property type="entry name" value="BAT"/>
    <property type="match status" value="1"/>
</dbReference>
<dbReference type="InterPro" id="IPR029016">
    <property type="entry name" value="GAF-like_dom_sf"/>
</dbReference>
<dbReference type="Gene3D" id="3.30.450.40">
    <property type="match status" value="1"/>
</dbReference>
<evidence type="ECO:0000259" key="5">
    <source>
        <dbReference type="Pfam" id="PF14417"/>
    </source>
</evidence>
<dbReference type="AlphaFoldDB" id="A0A8J8GLF8"/>
<evidence type="ECO:0000256" key="3">
    <source>
        <dbReference type="SAM" id="MobiDB-lite"/>
    </source>
</evidence>
<dbReference type="Gene3D" id="1.10.10.10">
    <property type="entry name" value="Winged helix-like DNA-binding domain superfamily/Winged helix DNA-binding domain"/>
    <property type="match status" value="1"/>
</dbReference>
<evidence type="ECO:0000313" key="7">
    <source>
        <dbReference type="EMBL" id="NUB92179.1"/>
    </source>
</evidence>
<feature type="compositionally biased region" description="Low complexity" evidence="3">
    <location>
        <begin position="8"/>
        <end position="19"/>
    </location>
</feature>
<protein>
    <submittedName>
        <fullName evidence="7">MEDS domain-containing protein</fullName>
    </submittedName>
</protein>
<dbReference type="SUPFAM" id="SSF88659">
    <property type="entry name" value="Sigma3 and sigma4 domains of RNA polymerase sigma factors"/>
    <property type="match status" value="1"/>
</dbReference>
<dbReference type="PANTHER" id="PTHR34236:SF1">
    <property type="entry name" value="DIMETHYL SULFOXIDE REDUCTASE TRANSCRIPTIONAL ACTIVATOR"/>
    <property type="match status" value="1"/>
</dbReference>
<evidence type="ECO:0000256" key="1">
    <source>
        <dbReference type="ARBA" id="ARBA00023015"/>
    </source>
</evidence>
<reference evidence="7" key="1">
    <citation type="submission" date="2020-06" db="EMBL/GenBank/DDBJ databases">
        <title>Haloterrigena sp. nov., an extremely halophilic archaeon isolated from a saline sediment.</title>
        <authorList>
            <person name="Liu B.-B."/>
        </authorList>
    </citation>
    <scope>NUCLEOTIDE SEQUENCE</scope>
    <source>
        <strain evidence="7">SYSU A121-1</strain>
    </source>
</reference>
<evidence type="ECO:0000259" key="4">
    <source>
        <dbReference type="Pfam" id="PF04967"/>
    </source>
</evidence>
<dbReference type="InterPro" id="IPR007050">
    <property type="entry name" value="HTH_bacterioopsin"/>
</dbReference>
<dbReference type="EMBL" id="JABURA010000001">
    <property type="protein sequence ID" value="NUB92179.1"/>
    <property type="molecule type" value="Genomic_DNA"/>
</dbReference>
<gene>
    <name evidence="7" type="ORF">HT576_14260</name>
</gene>
<feature type="domain" description="HTH bat-type" evidence="4">
    <location>
        <begin position="753"/>
        <end position="804"/>
    </location>
</feature>
<accession>A0A8J8GLF8</accession>
<dbReference type="PANTHER" id="PTHR34236">
    <property type="entry name" value="DIMETHYL SULFOXIDE REDUCTASE TRANSCRIPTIONAL ACTIVATOR"/>
    <property type="match status" value="1"/>
</dbReference>
<keyword evidence="2" id="KW-0804">Transcription</keyword>
<dbReference type="Proteomes" id="UP000728647">
    <property type="component" value="Unassembled WGS sequence"/>
</dbReference>
<feature type="domain" description="MEDS" evidence="5">
    <location>
        <begin position="37"/>
        <end position="195"/>
    </location>
</feature>
<proteinExistence type="predicted"/>
<name>A0A8J8GLF8_9EURY</name>
<dbReference type="InterPro" id="IPR013324">
    <property type="entry name" value="RNA_pol_sigma_r3/r4-like"/>
</dbReference>
<dbReference type="OrthoDB" id="165911at2157"/>
<organism evidence="7 8">
    <name type="scientific">Haloterrigena gelatinilytica</name>
    <dbReference type="NCBI Taxonomy" id="2741724"/>
    <lineage>
        <taxon>Archaea</taxon>
        <taxon>Methanobacteriati</taxon>
        <taxon>Methanobacteriota</taxon>
        <taxon>Stenosarchaea group</taxon>
        <taxon>Halobacteria</taxon>
        <taxon>Halobacteriales</taxon>
        <taxon>Natrialbaceae</taxon>
        <taxon>Haloterrigena</taxon>
    </lineage>
</organism>
<feature type="region of interest" description="Disordered" evidence="3">
    <location>
        <begin position="1"/>
        <end position="29"/>
    </location>
</feature>
<feature type="domain" description="Bacterioopsin transcriptional activator GAF and HTH associated" evidence="6">
    <location>
        <begin position="592"/>
        <end position="746"/>
    </location>
</feature>
<dbReference type="Pfam" id="PF14417">
    <property type="entry name" value="MEDS"/>
    <property type="match status" value="1"/>
</dbReference>
<evidence type="ECO:0000313" key="8">
    <source>
        <dbReference type="Proteomes" id="UP000728647"/>
    </source>
</evidence>
<comment type="caution">
    <text evidence="7">The sequence shown here is derived from an EMBL/GenBank/DDBJ whole genome shotgun (WGS) entry which is preliminary data.</text>
</comment>